<sequence length="150" mass="17198">MDKSYFCLLVLLFPIVACTWLWRHHKAHKRREGQPQNVKLTRLQRHQARDAEHRRAVEEQTRLHPYWGTLPSAMPRRPTPAQLLPVYEPRPRAASVNYFGFNSNSSDSLARSMTGLPPYSPMSPPGTPVLPWIADADNDNDSEDVNLTLQ</sequence>
<dbReference type="EMBL" id="JAWCUI010000019">
    <property type="protein sequence ID" value="KAL1897394.1"/>
    <property type="molecule type" value="Genomic_DNA"/>
</dbReference>
<reference evidence="1 2" key="1">
    <citation type="journal article" date="2024" name="IMA Fungus">
        <title>IMA Genome - F19 : A genome assembly and annotation guide to empower mycologists, including annotated draft genome sequences of Ceratocystis pirilliformis, Diaporthe australafricana, Fusarium ophioides, Paecilomyces lecythidis, and Sporothrix stenoceras.</title>
        <authorList>
            <person name="Aylward J."/>
            <person name="Wilson A.M."/>
            <person name="Visagie C.M."/>
            <person name="Spraker J."/>
            <person name="Barnes I."/>
            <person name="Buitendag C."/>
            <person name="Ceriani C."/>
            <person name="Del Mar Angel L."/>
            <person name="du Plessis D."/>
            <person name="Fuchs T."/>
            <person name="Gasser K."/>
            <person name="Kramer D."/>
            <person name="Li W."/>
            <person name="Munsamy K."/>
            <person name="Piso A."/>
            <person name="Price J.L."/>
            <person name="Sonnekus B."/>
            <person name="Thomas C."/>
            <person name="van der Nest A."/>
            <person name="van Dijk A."/>
            <person name="van Heerden A."/>
            <person name="van Vuuren N."/>
            <person name="Yilmaz N."/>
            <person name="Duong T.A."/>
            <person name="van der Merwe N.A."/>
            <person name="Wingfield M.J."/>
            <person name="Wingfield B.D."/>
        </authorList>
    </citation>
    <scope>NUCLEOTIDE SEQUENCE [LARGE SCALE GENOMIC DNA]</scope>
    <source>
        <strain evidence="1 2">CMW 5346</strain>
    </source>
</reference>
<accession>A0ABR3ZD11</accession>
<comment type="caution">
    <text evidence="1">The sequence shown here is derived from an EMBL/GenBank/DDBJ whole genome shotgun (WGS) entry which is preliminary data.</text>
</comment>
<protein>
    <submittedName>
        <fullName evidence="1">Uncharacterized protein</fullName>
    </submittedName>
</protein>
<keyword evidence="2" id="KW-1185">Reference proteome</keyword>
<organism evidence="1 2">
    <name type="scientific">Sporothrix stenoceras</name>
    <dbReference type="NCBI Taxonomy" id="5173"/>
    <lineage>
        <taxon>Eukaryota</taxon>
        <taxon>Fungi</taxon>
        <taxon>Dikarya</taxon>
        <taxon>Ascomycota</taxon>
        <taxon>Pezizomycotina</taxon>
        <taxon>Sordariomycetes</taxon>
        <taxon>Sordariomycetidae</taxon>
        <taxon>Ophiostomatales</taxon>
        <taxon>Ophiostomataceae</taxon>
        <taxon>Sporothrix</taxon>
    </lineage>
</organism>
<name>A0ABR3ZD11_9PEZI</name>
<proteinExistence type="predicted"/>
<evidence type="ECO:0000313" key="2">
    <source>
        <dbReference type="Proteomes" id="UP001583186"/>
    </source>
</evidence>
<evidence type="ECO:0000313" key="1">
    <source>
        <dbReference type="EMBL" id="KAL1897394.1"/>
    </source>
</evidence>
<gene>
    <name evidence="1" type="ORF">Sste5346_004130</name>
</gene>
<dbReference type="Proteomes" id="UP001583186">
    <property type="component" value="Unassembled WGS sequence"/>
</dbReference>